<dbReference type="EMBL" id="JABBPK010000001">
    <property type="protein sequence ID" value="NMO78171.1"/>
    <property type="molecule type" value="Genomic_DNA"/>
</dbReference>
<reference evidence="2 3" key="1">
    <citation type="submission" date="2020-04" db="EMBL/GenBank/DDBJ databases">
        <title>Bacillus sp. UniB3 isolated from commercial digestive syrup.</title>
        <authorList>
            <person name="Thorat V."/>
            <person name="Kirdat K."/>
            <person name="Tiwarekar B."/>
            <person name="Yadav A."/>
        </authorList>
    </citation>
    <scope>NUCLEOTIDE SEQUENCE [LARGE SCALE GENOMIC DNA]</scope>
    <source>
        <strain evidence="2 3">UniB3</strain>
    </source>
</reference>
<sequence>MPNWIRKSLVVFVSILTFGLVSPSPATFFNNNNDNDKKPIDEREMPFARESVEEEAVLTDSTEEYFTREAFISKMMKEAEEQSYLKFGPKIKPVIEDEFRLVVLPNMEKAINEVTSIFPEEELSYLTVTEIPSSGTSERIFHITREYEDIIRFHVRRDRPPQEGYYFNFHYHTYHDQFQTHYTLGEIYWNKNTPPKWMS</sequence>
<evidence type="ECO:0008006" key="4">
    <source>
        <dbReference type="Google" id="ProtNLM"/>
    </source>
</evidence>
<name>A0A7Y0K977_9BACI</name>
<proteinExistence type="predicted"/>
<evidence type="ECO:0000313" key="3">
    <source>
        <dbReference type="Proteomes" id="UP000588491"/>
    </source>
</evidence>
<protein>
    <recommendedName>
        <fullName evidence="4">YpjP-like protein</fullName>
    </recommendedName>
</protein>
<feature type="chain" id="PRO_5038600783" description="YpjP-like protein" evidence="1">
    <location>
        <begin position="29"/>
        <end position="199"/>
    </location>
</feature>
<dbReference type="Proteomes" id="UP000588491">
    <property type="component" value="Unassembled WGS sequence"/>
</dbReference>
<evidence type="ECO:0000256" key="1">
    <source>
        <dbReference type="SAM" id="SignalP"/>
    </source>
</evidence>
<dbReference type="InterPro" id="IPR025616">
    <property type="entry name" value="YpjP"/>
</dbReference>
<keyword evidence="1" id="KW-0732">Signal</keyword>
<gene>
    <name evidence="2" type="ORF">HHU08_14380</name>
</gene>
<feature type="signal peptide" evidence="1">
    <location>
        <begin position="1"/>
        <end position="28"/>
    </location>
</feature>
<keyword evidence="3" id="KW-1185">Reference proteome</keyword>
<comment type="caution">
    <text evidence="2">The sequence shown here is derived from an EMBL/GenBank/DDBJ whole genome shotgun (WGS) entry which is preliminary data.</text>
</comment>
<accession>A0A7Y0K977</accession>
<organism evidence="2 3">
    <name type="scientific">Niallia alba</name>
    <dbReference type="NCBI Taxonomy" id="2729105"/>
    <lineage>
        <taxon>Bacteria</taxon>
        <taxon>Bacillati</taxon>
        <taxon>Bacillota</taxon>
        <taxon>Bacilli</taxon>
        <taxon>Bacillales</taxon>
        <taxon>Bacillaceae</taxon>
        <taxon>Niallia</taxon>
    </lineage>
</organism>
<evidence type="ECO:0000313" key="2">
    <source>
        <dbReference type="EMBL" id="NMO78171.1"/>
    </source>
</evidence>
<dbReference type="AlphaFoldDB" id="A0A7Y0K977"/>
<dbReference type="Pfam" id="PF14005">
    <property type="entry name" value="YpjP"/>
    <property type="match status" value="1"/>
</dbReference>
<dbReference type="RefSeq" id="WP_016203122.1">
    <property type="nucleotide sequence ID" value="NZ_JABBPK010000001.1"/>
</dbReference>